<dbReference type="InterPro" id="IPR000537">
    <property type="entry name" value="UbiA_prenyltransferase"/>
</dbReference>
<evidence type="ECO:0000313" key="7">
    <source>
        <dbReference type="Proteomes" id="UP000076929"/>
    </source>
</evidence>
<dbReference type="Gene3D" id="1.10.357.140">
    <property type="entry name" value="UbiA prenyltransferase"/>
    <property type="match status" value="1"/>
</dbReference>
<evidence type="ECO:0000256" key="5">
    <source>
        <dbReference type="SAM" id="Phobius"/>
    </source>
</evidence>
<feature type="transmembrane region" description="Helical" evidence="5">
    <location>
        <begin position="37"/>
        <end position="57"/>
    </location>
</feature>
<evidence type="ECO:0000256" key="3">
    <source>
        <dbReference type="ARBA" id="ARBA00022989"/>
    </source>
</evidence>
<proteinExistence type="predicted"/>
<dbReference type="GO" id="GO:0016765">
    <property type="term" value="F:transferase activity, transferring alkyl or aryl (other than methyl) groups"/>
    <property type="evidence" value="ECO:0007669"/>
    <property type="project" value="InterPro"/>
</dbReference>
<organism evidence="6 7">
    <name type="scientific">Corynebacterium crudilactis</name>
    <dbReference type="NCBI Taxonomy" id="1652495"/>
    <lineage>
        <taxon>Bacteria</taxon>
        <taxon>Bacillati</taxon>
        <taxon>Actinomycetota</taxon>
        <taxon>Actinomycetes</taxon>
        <taxon>Mycobacteriales</taxon>
        <taxon>Corynebacteriaceae</taxon>
        <taxon>Corynebacterium</taxon>
    </lineage>
</organism>
<feature type="transmembrane region" description="Helical" evidence="5">
    <location>
        <begin position="231"/>
        <end position="249"/>
    </location>
</feature>
<comment type="subcellular location">
    <subcellularLocation>
        <location evidence="1">Membrane</location>
        <topology evidence="1">Multi-pass membrane protein</topology>
    </subcellularLocation>
</comment>
<dbReference type="EMBL" id="CP015622">
    <property type="protein sequence ID" value="ANE03305.1"/>
    <property type="molecule type" value="Genomic_DNA"/>
</dbReference>
<gene>
    <name evidence="6" type="primary">ubiA</name>
    <name evidence="6" type="ORF">ccrud_03140</name>
</gene>
<evidence type="ECO:0000256" key="4">
    <source>
        <dbReference type="ARBA" id="ARBA00023136"/>
    </source>
</evidence>
<dbReference type="CDD" id="cd13966">
    <property type="entry name" value="PT_UbiA_4"/>
    <property type="match status" value="1"/>
</dbReference>
<dbReference type="OrthoDB" id="1416782at2"/>
<protein>
    <submittedName>
        <fullName evidence="6">Prenyltransferase</fullName>
    </submittedName>
</protein>
<feature type="transmembrane region" description="Helical" evidence="5">
    <location>
        <begin position="151"/>
        <end position="177"/>
    </location>
</feature>
<evidence type="ECO:0000256" key="2">
    <source>
        <dbReference type="ARBA" id="ARBA00022692"/>
    </source>
</evidence>
<dbReference type="InterPro" id="IPR050475">
    <property type="entry name" value="Prenyltransferase_related"/>
</dbReference>
<keyword evidence="6" id="KW-0808">Transferase</keyword>
<dbReference type="PANTHER" id="PTHR42723">
    <property type="entry name" value="CHLOROPHYLL SYNTHASE"/>
    <property type="match status" value="1"/>
</dbReference>
<keyword evidence="4 5" id="KW-0472">Membrane</keyword>
<dbReference type="Gene3D" id="1.20.120.1780">
    <property type="entry name" value="UbiA prenyltransferase"/>
    <property type="match status" value="1"/>
</dbReference>
<reference evidence="6 7" key="1">
    <citation type="submission" date="2016-05" db="EMBL/GenBank/DDBJ databases">
        <title>Complete genome sequence of Corynebacterium crudilactis, a new Corynebacterium species isolated from raw cow's milk.</title>
        <authorList>
            <person name="Christian R."/>
            <person name="Zimmermann J."/>
            <person name="Lipski A."/>
            <person name="Kalinowski J."/>
        </authorList>
    </citation>
    <scope>NUCLEOTIDE SEQUENCE [LARGE SCALE GENOMIC DNA]</scope>
    <source>
        <strain evidence="6 7">JZ16</strain>
    </source>
</reference>
<accession>A0A172QRH9</accession>
<dbReference type="KEGG" id="ccjz:ccrud_03140"/>
<dbReference type="NCBIfam" id="NF009608">
    <property type="entry name" value="PRK13105.1"/>
    <property type="match status" value="1"/>
</dbReference>
<dbReference type="RefSeq" id="WP_066564727.1">
    <property type="nucleotide sequence ID" value="NZ_CP015622.1"/>
</dbReference>
<feature type="transmembrane region" description="Helical" evidence="5">
    <location>
        <begin position="7"/>
        <end position="31"/>
    </location>
</feature>
<dbReference type="Pfam" id="PF01040">
    <property type="entry name" value="UbiA"/>
    <property type="match status" value="1"/>
</dbReference>
<keyword evidence="2 5" id="KW-0812">Transmembrane</keyword>
<dbReference type="PANTHER" id="PTHR42723:SF1">
    <property type="entry name" value="CHLOROPHYLL SYNTHASE, CHLOROPLASTIC"/>
    <property type="match status" value="1"/>
</dbReference>
<feature type="transmembrane region" description="Helical" evidence="5">
    <location>
        <begin position="88"/>
        <end position="106"/>
    </location>
</feature>
<dbReference type="GO" id="GO:0016020">
    <property type="term" value="C:membrane"/>
    <property type="evidence" value="ECO:0007669"/>
    <property type="project" value="UniProtKB-SubCell"/>
</dbReference>
<name>A0A172QRH9_9CORY</name>
<keyword evidence="7" id="KW-1185">Reference proteome</keyword>
<dbReference type="STRING" id="1652495.ccrud_03140"/>
<dbReference type="AlphaFoldDB" id="A0A172QRH9"/>
<keyword evidence="3 5" id="KW-1133">Transmembrane helix</keyword>
<dbReference type="Proteomes" id="UP000076929">
    <property type="component" value="Chromosome"/>
</dbReference>
<evidence type="ECO:0000256" key="1">
    <source>
        <dbReference type="ARBA" id="ARBA00004141"/>
    </source>
</evidence>
<sequence length="287" mass="31696">MIEKIRLILLSSRPISWVNTAYPFGLAYLLNGGDIDWLFWLGIIFFLIPYNIAMYGINDVFDYESDIRNPRKGGVEGAVLPKSSHSTLLWASAISTVPFLVILFIFGTWMSATWLTISALAVIAYSAPKLRFKERPFLDALTSSTHFTSPALVGATITGANLSTAMWIALGSFFLWGMASQILGAVQDVNADREAELSSIATVIGARGAIRFSVVLYLLAAVLATTLPNPAWIVGLAILTYVFNAARFWNITNETCEQANRSWKVFLWLNYFVGAVITILLMAIHQI</sequence>
<feature type="transmembrane region" description="Helical" evidence="5">
    <location>
        <begin position="197"/>
        <end position="219"/>
    </location>
</feature>
<evidence type="ECO:0000313" key="6">
    <source>
        <dbReference type="EMBL" id="ANE03305.1"/>
    </source>
</evidence>
<dbReference type="InterPro" id="IPR044878">
    <property type="entry name" value="UbiA_sf"/>
</dbReference>
<feature type="transmembrane region" description="Helical" evidence="5">
    <location>
        <begin position="265"/>
        <end position="284"/>
    </location>
</feature>